<gene>
    <name evidence="2" type="ORF">PDE_09028</name>
</gene>
<reference evidence="2 3" key="1">
    <citation type="journal article" date="2013" name="PLoS ONE">
        <title>Genomic and secretomic analyses reveal unique features of the lignocellulolytic enzyme system of Penicillium decumbens.</title>
        <authorList>
            <person name="Liu G."/>
            <person name="Zhang L."/>
            <person name="Wei X."/>
            <person name="Zou G."/>
            <person name="Qin Y."/>
            <person name="Ma L."/>
            <person name="Li J."/>
            <person name="Zheng H."/>
            <person name="Wang S."/>
            <person name="Wang C."/>
            <person name="Xun L."/>
            <person name="Zhao G.-P."/>
            <person name="Zhou Z."/>
            <person name="Qu Y."/>
        </authorList>
    </citation>
    <scope>NUCLEOTIDE SEQUENCE [LARGE SCALE GENOMIC DNA]</scope>
    <source>
        <strain evidence="3">114-2 / CGMCC 5302</strain>
    </source>
</reference>
<accession>S7ZZ20</accession>
<name>S7ZZ20_PENO1</name>
<dbReference type="HOGENOM" id="CLU_054409_0_0_1"/>
<dbReference type="PANTHER" id="PTHR12461:SF105">
    <property type="entry name" value="HYPOXIA-INDUCIBLE FACTOR 1-ALPHA INHIBITOR"/>
    <property type="match status" value="1"/>
</dbReference>
<evidence type="ECO:0000313" key="3">
    <source>
        <dbReference type="Proteomes" id="UP000019376"/>
    </source>
</evidence>
<dbReference type="eggNOG" id="KOG2132">
    <property type="taxonomic scope" value="Eukaryota"/>
</dbReference>
<sequence length="340" mass="37845">MKPQARRCGRLASDRFLRRPVIGGLQNGFSACKTFHSSTPDRYRPLEALAAFDIDAFRALYFKPEKPVVLPRAHFQDIPAFQKWFVGNDLSMIARDRPAARLNLDYLQRYAQSADVPVELTELSRTSIKGTAHDEGSQTAPDRTVDAVSFQRAYMPLSLFLEWMREADPTCQTTRLYLAQCQLFDLPAVLWDDIHPPDLVTKAGRGDIYDTNIWIGHPPTYTPLHRDPNPNLFVQLAGRKVVRLLAPTAGQALFSSVRGQLGQSGGKDAAVFRGEEMMQGQERALLDERVWGDSALSAVDESSAYEACLEAGDGLFIPKGWWHSIKGVGDGVTASVSLFF</sequence>
<organism evidence="2 3">
    <name type="scientific">Penicillium oxalicum (strain 114-2 / CGMCC 5302)</name>
    <name type="common">Penicillium decumbens</name>
    <dbReference type="NCBI Taxonomy" id="933388"/>
    <lineage>
        <taxon>Eukaryota</taxon>
        <taxon>Fungi</taxon>
        <taxon>Dikarya</taxon>
        <taxon>Ascomycota</taxon>
        <taxon>Pezizomycotina</taxon>
        <taxon>Eurotiomycetes</taxon>
        <taxon>Eurotiomycetidae</taxon>
        <taxon>Eurotiales</taxon>
        <taxon>Aspergillaceae</taxon>
        <taxon>Penicillium</taxon>
    </lineage>
</organism>
<dbReference type="PhylomeDB" id="S7ZZ20"/>
<dbReference type="SUPFAM" id="SSF51197">
    <property type="entry name" value="Clavaminate synthase-like"/>
    <property type="match status" value="1"/>
</dbReference>
<feature type="domain" description="JmjC" evidence="1">
    <location>
        <begin position="172"/>
        <end position="340"/>
    </location>
</feature>
<evidence type="ECO:0000313" key="2">
    <source>
        <dbReference type="EMBL" id="EPS34066.1"/>
    </source>
</evidence>
<dbReference type="EMBL" id="KB644415">
    <property type="protein sequence ID" value="EPS34066.1"/>
    <property type="molecule type" value="Genomic_DNA"/>
</dbReference>
<dbReference type="InterPro" id="IPR003347">
    <property type="entry name" value="JmjC_dom"/>
</dbReference>
<dbReference type="STRING" id="933388.S7ZZ20"/>
<dbReference type="Pfam" id="PF13621">
    <property type="entry name" value="Cupin_8"/>
    <property type="match status" value="1"/>
</dbReference>
<dbReference type="AlphaFoldDB" id="S7ZZ20"/>
<keyword evidence="3" id="KW-1185">Reference proteome</keyword>
<dbReference type="PROSITE" id="PS51184">
    <property type="entry name" value="JMJC"/>
    <property type="match status" value="1"/>
</dbReference>
<dbReference type="PROSITE" id="PS51257">
    <property type="entry name" value="PROKAR_LIPOPROTEIN"/>
    <property type="match status" value="1"/>
</dbReference>
<dbReference type="OrthoDB" id="263283at2759"/>
<dbReference type="PANTHER" id="PTHR12461">
    <property type="entry name" value="HYPOXIA-INDUCIBLE FACTOR 1 ALPHA INHIBITOR-RELATED"/>
    <property type="match status" value="1"/>
</dbReference>
<dbReference type="Gene3D" id="2.60.120.650">
    <property type="entry name" value="Cupin"/>
    <property type="match status" value="1"/>
</dbReference>
<protein>
    <recommendedName>
        <fullName evidence="1">JmjC domain-containing protein</fullName>
    </recommendedName>
</protein>
<dbReference type="InterPro" id="IPR041667">
    <property type="entry name" value="Cupin_8"/>
</dbReference>
<proteinExistence type="predicted"/>
<dbReference type="Proteomes" id="UP000019376">
    <property type="component" value="Unassembled WGS sequence"/>
</dbReference>
<evidence type="ECO:0000259" key="1">
    <source>
        <dbReference type="PROSITE" id="PS51184"/>
    </source>
</evidence>